<name>A0ABX3VNN9_9MYCO</name>
<keyword evidence="2" id="KW-0812">Transmembrane</keyword>
<accession>A0ABX3VNN9</accession>
<dbReference type="EMBL" id="LQPK01000014">
    <property type="protein sequence ID" value="ORW31330.1"/>
    <property type="molecule type" value="Genomic_DNA"/>
</dbReference>
<evidence type="ECO:0000259" key="3">
    <source>
        <dbReference type="Pfam" id="PF02470"/>
    </source>
</evidence>
<evidence type="ECO:0000256" key="2">
    <source>
        <dbReference type="SAM" id="Phobius"/>
    </source>
</evidence>
<dbReference type="RefSeq" id="WP_085103872.1">
    <property type="nucleotide sequence ID" value="NZ_LQPK01000014.1"/>
</dbReference>
<keyword evidence="5" id="KW-1185">Reference proteome</keyword>
<keyword evidence="2" id="KW-0472">Membrane</keyword>
<feature type="compositionally biased region" description="Pro residues" evidence="1">
    <location>
        <begin position="334"/>
        <end position="352"/>
    </location>
</feature>
<gene>
    <name evidence="4" type="ORF">AWB91_16800</name>
</gene>
<reference evidence="4 5" key="1">
    <citation type="journal article" date="2015" name="Emerg. Microbes Infect.">
        <title>Characterization of 17 strains belonging to the Mycobacterium simiae complex and description of Mycobacterium paraense sp. nov.</title>
        <authorList>
            <person name="Fusco da Costa A.R."/>
            <person name="Fedrizzi T."/>
            <person name="Lopes M.L."/>
            <person name="Pecorari M."/>
            <person name="Oliveira da Costa W.L."/>
            <person name="Giacobazzi E."/>
            <person name="da Costa Bahia J.R."/>
            <person name="De Sanctis V."/>
            <person name="Batista Lima K.V."/>
            <person name="Bertorelli R."/>
            <person name="Grottola A."/>
            <person name="Fabio A."/>
            <person name="Mariottini A."/>
            <person name="Ferretti P."/>
            <person name="Di Leva F."/>
            <person name="Fregni Serpini G."/>
            <person name="Tagliazucchi S."/>
            <person name="Rumpianesi F."/>
            <person name="Jousson O."/>
            <person name="Segata N."/>
            <person name="Tortoli E."/>
        </authorList>
    </citation>
    <scope>NUCLEOTIDE SEQUENCE [LARGE SCALE GENOMIC DNA]</scope>
    <source>
        <strain evidence="4 5">FI-07156</strain>
    </source>
</reference>
<keyword evidence="2" id="KW-1133">Transmembrane helix</keyword>
<evidence type="ECO:0000313" key="5">
    <source>
        <dbReference type="Proteomes" id="UP000193801"/>
    </source>
</evidence>
<dbReference type="Pfam" id="PF02470">
    <property type="entry name" value="MlaD"/>
    <property type="match status" value="1"/>
</dbReference>
<evidence type="ECO:0000256" key="1">
    <source>
        <dbReference type="SAM" id="MobiDB-lite"/>
    </source>
</evidence>
<organism evidence="4 5">
    <name type="scientific">Mycobacterium paraense</name>
    <dbReference type="NCBI Taxonomy" id="767916"/>
    <lineage>
        <taxon>Bacteria</taxon>
        <taxon>Bacillati</taxon>
        <taxon>Actinomycetota</taxon>
        <taxon>Actinomycetes</taxon>
        <taxon>Mycobacteriales</taxon>
        <taxon>Mycobacteriaceae</taxon>
        <taxon>Mycobacterium</taxon>
        <taxon>Mycobacterium simiae complex</taxon>
    </lineage>
</organism>
<comment type="caution">
    <text evidence="4">The sequence shown here is derived from an EMBL/GenBank/DDBJ whole genome shotgun (WGS) entry which is preliminary data.</text>
</comment>
<dbReference type="InterPro" id="IPR003399">
    <property type="entry name" value="Mce/MlaD"/>
</dbReference>
<proteinExistence type="predicted"/>
<feature type="domain" description="Mce/MlaD" evidence="3">
    <location>
        <begin position="47"/>
        <end position="121"/>
    </location>
</feature>
<sequence>MFPDQGVRAPSSRSLRIRGLIAVLVLTVAGIALYELGNGSYDDTFKLTVVADSIGEGLTPGAEVKFRGLTIGSVKTLQSAGYNRQKITVELEPRQARALAADTTANFMSSNTFGLAAVELVSSGTGARLRPNQTLLIGASARSTSITGLLRQGQKIGKMVDSPDVDHIIDIVRRHAELTEPVTRSYFDLIKMLVDAQKVPFSHSLSVFASVVNGASDAIPLIGLAYDLLNGMEFLAHPDGVERMNVILDQTAKLLFNTDRIFAKNIAWLAPFMKSMMDVLLPLSYLQGSQAPVYDRLSGLLDRTSAAFPIINGKVRMQIEVTLDTMPGLAAALPPAPPQTAAPAPAPPAGGR</sequence>
<feature type="region of interest" description="Disordered" evidence="1">
    <location>
        <begin position="330"/>
        <end position="352"/>
    </location>
</feature>
<protein>
    <submittedName>
        <fullName evidence="4">Mammalian cell entry protein</fullName>
    </submittedName>
</protein>
<dbReference type="Proteomes" id="UP000193801">
    <property type="component" value="Unassembled WGS sequence"/>
</dbReference>
<feature type="transmembrane region" description="Helical" evidence="2">
    <location>
        <begin position="20"/>
        <end position="37"/>
    </location>
</feature>
<evidence type="ECO:0000313" key="4">
    <source>
        <dbReference type="EMBL" id="ORW31330.1"/>
    </source>
</evidence>